<sequence length="262" mass="28670">MYSSPNDSMRKRGQSRFLPAFALLVMSLALVNCSEDDDSSDAEPEPKCAPAAVRCTEESIDLLDLLTTVSTGAMREDSTTAGEFHTYVDARAGGSPQTQSYTYARFTKQGLTRVEIDDQAALASMNWDISFRRFIIRVNSGVSGPSCTLVARTPDGTTFESVTTVDSSWEFKSEGYLTETCELITHEAGLGPATEMGSFWTYQSCLAMSGNVFVVRLADGRHVKIQVTHYYDPEPQEVCNRTGSAPAPNGAAQVRVRWAFLP</sequence>
<comment type="caution">
    <text evidence="1">The sequence shown here is derived from an EMBL/GenBank/DDBJ whole genome shotgun (WGS) entry which is preliminary data.</text>
</comment>
<gene>
    <name evidence="1" type="ORF">POL68_03295</name>
</gene>
<dbReference type="InterPro" id="IPR025921">
    <property type="entry name" value="HmuY"/>
</dbReference>
<accession>A0ABT5D1E5</accession>
<dbReference type="EMBL" id="JAQNDM010000001">
    <property type="protein sequence ID" value="MDC0707487.1"/>
    <property type="molecule type" value="Genomic_DNA"/>
</dbReference>
<dbReference type="RefSeq" id="WP_272134704.1">
    <property type="nucleotide sequence ID" value="NZ_JAQNDM010000001.1"/>
</dbReference>
<evidence type="ECO:0000313" key="1">
    <source>
        <dbReference type="EMBL" id="MDC0707487.1"/>
    </source>
</evidence>
<dbReference type="Proteomes" id="UP001221838">
    <property type="component" value="Unassembled WGS sequence"/>
</dbReference>
<evidence type="ECO:0000313" key="2">
    <source>
        <dbReference type="Proteomes" id="UP001221838"/>
    </source>
</evidence>
<name>A0ABT5D1E5_9BACT</name>
<proteinExistence type="predicted"/>
<dbReference type="CDD" id="cd12105">
    <property type="entry name" value="HmuY"/>
    <property type="match status" value="1"/>
</dbReference>
<organism evidence="1 2">
    <name type="scientific">Stigmatella ashevillensis</name>
    <dbReference type="NCBI Taxonomy" id="2995309"/>
    <lineage>
        <taxon>Bacteria</taxon>
        <taxon>Pseudomonadati</taxon>
        <taxon>Myxococcota</taxon>
        <taxon>Myxococcia</taxon>
        <taxon>Myxococcales</taxon>
        <taxon>Cystobacterineae</taxon>
        <taxon>Archangiaceae</taxon>
        <taxon>Stigmatella</taxon>
    </lineage>
</organism>
<protein>
    <submittedName>
        <fullName evidence="1">HmuY family protein</fullName>
    </submittedName>
</protein>
<reference evidence="1 2" key="1">
    <citation type="submission" date="2022-11" db="EMBL/GenBank/DDBJ databases">
        <title>Minimal conservation of predation-associated metabolite biosynthetic gene clusters underscores biosynthetic potential of Myxococcota including descriptions for ten novel species: Archangium lansinium sp. nov., Myxococcus landrumus sp. nov., Nannocystis bai.</title>
        <authorList>
            <person name="Ahearne A."/>
            <person name="Stevens C."/>
            <person name="Dowd S."/>
        </authorList>
    </citation>
    <scope>NUCLEOTIDE SEQUENCE [LARGE SCALE GENOMIC DNA]</scope>
    <source>
        <strain evidence="1 2">NCWAL01</strain>
    </source>
</reference>
<keyword evidence="2" id="KW-1185">Reference proteome</keyword>
<dbReference type="Pfam" id="PF14064">
    <property type="entry name" value="HmuY"/>
    <property type="match status" value="1"/>
</dbReference>